<reference evidence="2 3" key="1">
    <citation type="submission" date="2023-06" db="EMBL/GenBank/DDBJ databases">
        <title>Campylobacter magnum sp. nov., isolated from cecal contents of domestic pigs (Sus scrofa domesticus).</title>
        <authorList>
            <person name="Papic B."/>
            <person name="Gruntar I."/>
        </authorList>
    </citation>
    <scope>NUCLEOTIDE SEQUENCE [LARGE SCALE GENOMIC DNA]</scope>
    <source>
        <strain evidence="3">34484-21</strain>
    </source>
</reference>
<comment type="caution">
    <text evidence="2">The sequence shown here is derived from an EMBL/GenBank/DDBJ whole genome shotgun (WGS) entry which is preliminary data.</text>
</comment>
<dbReference type="Proteomes" id="UP001171111">
    <property type="component" value="Unassembled WGS sequence"/>
</dbReference>
<evidence type="ECO:0000313" key="3">
    <source>
        <dbReference type="Proteomes" id="UP001171111"/>
    </source>
</evidence>
<evidence type="ECO:0008006" key="4">
    <source>
        <dbReference type="Google" id="ProtNLM"/>
    </source>
</evidence>
<keyword evidence="3" id="KW-1185">Reference proteome</keyword>
<protein>
    <recommendedName>
        <fullName evidence="4">SGNH/GDSL hydrolase family protein</fullName>
    </recommendedName>
</protein>
<proteinExistence type="predicted"/>
<dbReference type="RefSeq" id="WP_302243952.1">
    <property type="nucleotide sequence ID" value="NZ_JAULJQ010000003.1"/>
</dbReference>
<accession>A0ABT8T6R7</accession>
<evidence type="ECO:0000256" key="1">
    <source>
        <dbReference type="SAM" id="Phobius"/>
    </source>
</evidence>
<organism evidence="2 3">
    <name type="scientific">Campylobacter magnus</name>
    <dbReference type="NCBI Taxonomy" id="3026462"/>
    <lineage>
        <taxon>Bacteria</taxon>
        <taxon>Pseudomonadati</taxon>
        <taxon>Campylobacterota</taxon>
        <taxon>Epsilonproteobacteria</taxon>
        <taxon>Campylobacterales</taxon>
        <taxon>Campylobacteraceae</taxon>
        <taxon>Campylobacter</taxon>
    </lineage>
</organism>
<keyword evidence="1" id="KW-1133">Transmembrane helix</keyword>
<keyword evidence="1" id="KW-0472">Membrane</keyword>
<gene>
    <name evidence="2" type="ORF">Q2362_03300</name>
</gene>
<dbReference type="EMBL" id="JAULJQ010000003">
    <property type="protein sequence ID" value="MDO2409125.1"/>
    <property type="molecule type" value="Genomic_DNA"/>
</dbReference>
<feature type="transmembrane region" description="Helical" evidence="1">
    <location>
        <begin position="40"/>
        <end position="60"/>
    </location>
</feature>
<evidence type="ECO:0000313" key="2">
    <source>
        <dbReference type="EMBL" id="MDO2409125.1"/>
    </source>
</evidence>
<name>A0ABT8T6R7_9BACT</name>
<keyword evidence="1" id="KW-0812">Transmembrane</keyword>
<feature type="transmembrane region" description="Helical" evidence="1">
    <location>
        <begin position="80"/>
        <end position="99"/>
    </location>
</feature>
<sequence length="469" mass="53625">MRKRVLLLAGFSIAFVSAVFIILFKRFFVGADELMPGRNTLVASAILLGLAVILLYFIFVPRADIKGSENRVFRLNWANPFSLSLALLVLGLSAFAGLINQKIIAKKVQETSFAGIKEEVVVGDKILNPFWDEYEKIASDYGLSIEQLKYVSKNRMPNFKNNALFKDEPKSVDVLVIGDSSISWSAIHSITEQFVKDKKIRFFAYESLPLNPRTAKMFKILANYYLKDDAIIIFSNNFAITRDYKINEITMHSELEKFILNEEFKSIKTSLDSSKTAPQETKQKSWAKASKPINELISEYLGEHGFSLISPQFYTTFFEKYINKEWFDIKTRNSGGYFIDFNDGVSVTQHLPKYYIAIPTPKLKKIDIGITDSQIKNVKEKLEAINKISPHKKVFLLNPFTSDGEYLIDYTFYKTFYEPLGFDIMNLGEDLATYPKMQLEGSYHAANSGSFVKSIVFGKKLQEYLNKQR</sequence>
<feature type="transmembrane region" description="Helical" evidence="1">
    <location>
        <begin position="6"/>
        <end position="28"/>
    </location>
</feature>